<gene>
    <name evidence="1" type="ORF">BCR33DRAFT_723874</name>
</gene>
<protein>
    <submittedName>
        <fullName evidence="1">Uncharacterized protein</fullName>
    </submittedName>
</protein>
<organism evidence="1 2">
    <name type="scientific">Rhizoclosmatium globosum</name>
    <dbReference type="NCBI Taxonomy" id="329046"/>
    <lineage>
        <taxon>Eukaryota</taxon>
        <taxon>Fungi</taxon>
        <taxon>Fungi incertae sedis</taxon>
        <taxon>Chytridiomycota</taxon>
        <taxon>Chytridiomycota incertae sedis</taxon>
        <taxon>Chytridiomycetes</taxon>
        <taxon>Chytridiales</taxon>
        <taxon>Chytriomycetaceae</taxon>
        <taxon>Rhizoclosmatium</taxon>
    </lineage>
</organism>
<reference evidence="1 2" key="1">
    <citation type="submission" date="2016-07" db="EMBL/GenBank/DDBJ databases">
        <title>Pervasive Adenine N6-methylation of Active Genes in Fungi.</title>
        <authorList>
            <consortium name="DOE Joint Genome Institute"/>
            <person name="Mondo S.J."/>
            <person name="Dannebaum R.O."/>
            <person name="Kuo R.C."/>
            <person name="Labutti K."/>
            <person name="Haridas S."/>
            <person name="Kuo A."/>
            <person name="Salamov A."/>
            <person name="Ahrendt S.R."/>
            <person name="Lipzen A."/>
            <person name="Sullivan W."/>
            <person name="Andreopoulos W.B."/>
            <person name="Clum A."/>
            <person name="Lindquist E."/>
            <person name="Daum C."/>
            <person name="Ramamoorthy G.K."/>
            <person name="Gryganskyi A."/>
            <person name="Culley D."/>
            <person name="Magnuson J.K."/>
            <person name="James T.Y."/>
            <person name="O'Malley M.A."/>
            <person name="Stajich J.E."/>
            <person name="Spatafora J.W."/>
            <person name="Visel A."/>
            <person name="Grigoriev I.V."/>
        </authorList>
    </citation>
    <scope>NUCLEOTIDE SEQUENCE [LARGE SCALE GENOMIC DNA]</scope>
    <source>
        <strain evidence="1 2">JEL800</strain>
    </source>
</reference>
<name>A0A1Y2BBR1_9FUNG</name>
<proteinExistence type="predicted"/>
<comment type="caution">
    <text evidence="1">The sequence shown here is derived from an EMBL/GenBank/DDBJ whole genome shotgun (WGS) entry which is preliminary data.</text>
</comment>
<accession>A0A1Y2BBR1</accession>
<dbReference type="EMBL" id="MCGO01000076">
    <property type="protein sequence ID" value="ORY31525.1"/>
    <property type="molecule type" value="Genomic_DNA"/>
</dbReference>
<dbReference type="Proteomes" id="UP000193642">
    <property type="component" value="Unassembled WGS sequence"/>
</dbReference>
<keyword evidence="2" id="KW-1185">Reference proteome</keyword>
<dbReference type="AlphaFoldDB" id="A0A1Y2BBR1"/>
<evidence type="ECO:0000313" key="1">
    <source>
        <dbReference type="EMBL" id="ORY31525.1"/>
    </source>
</evidence>
<evidence type="ECO:0000313" key="2">
    <source>
        <dbReference type="Proteomes" id="UP000193642"/>
    </source>
</evidence>
<sequence length="279" mass="31664">MYFHTSRLLTVHSQIPIQYLLLFENPRALTTADEDRFISQNRTAGATLGHLNMALHGSTSINYRAIMYLSALSSFHPSTLPPHQTKKIITAINACLESAWKRTTLALFFEEIAYGSGKSRVPETEIKYYTLGGQPHLLFEACVVFWFVVCRMNASWRPFVQLWDEDTRQMRDAVARLVDRIPDASSENGVYSPVVRCIEAMMLEIEEVGMFGRLDDLMGNDVDVLELGMKVMSIGGEETIASIAEPHGFLGLLGLEVGNRVRWLGRKEESWRLFWKLNT</sequence>